<dbReference type="GO" id="GO:0016887">
    <property type="term" value="F:ATP hydrolysis activity"/>
    <property type="evidence" value="ECO:0007669"/>
    <property type="project" value="InterPro"/>
</dbReference>
<comment type="subcellular location">
    <subcellularLocation>
        <location evidence="1">Membrane</location>
        <topology evidence="1">Multi-pass membrane protein</topology>
    </subcellularLocation>
</comment>
<dbReference type="CDD" id="cd03244">
    <property type="entry name" value="ABCC_MRP_domain2"/>
    <property type="match status" value="1"/>
</dbReference>
<feature type="domain" description="ABC transporter" evidence="9">
    <location>
        <begin position="1224"/>
        <end position="1469"/>
    </location>
</feature>
<evidence type="ECO:0000256" key="5">
    <source>
        <dbReference type="ARBA" id="ARBA00022840"/>
    </source>
</evidence>
<feature type="transmembrane region" description="Helical" evidence="8">
    <location>
        <begin position="49"/>
        <end position="69"/>
    </location>
</feature>
<dbReference type="InterPro" id="IPR036640">
    <property type="entry name" value="ABC1_TM_sf"/>
</dbReference>
<dbReference type="PROSITE" id="PS50893">
    <property type="entry name" value="ABC_TRANSPORTER_2"/>
    <property type="match status" value="2"/>
</dbReference>
<feature type="transmembrane region" description="Helical" evidence="8">
    <location>
        <begin position="1130"/>
        <end position="1153"/>
    </location>
</feature>
<proteinExistence type="predicted"/>
<dbReference type="FunFam" id="3.40.50.300:FF:000838">
    <property type="entry name" value="ABC multidrug transporter (Eurofung)"/>
    <property type="match status" value="1"/>
</dbReference>
<gene>
    <name evidence="11" type="ORF">K458DRAFT_303724</name>
</gene>
<feature type="domain" description="ABC transporter" evidence="9">
    <location>
        <begin position="618"/>
        <end position="843"/>
    </location>
</feature>
<dbReference type="Pfam" id="PF00664">
    <property type="entry name" value="ABC_membrane"/>
    <property type="match status" value="2"/>
</dbReference>
<keyword evidence="11" id="KW-0378">Hydrolase</keyword>
<dbReference type="InterPro" id="IPR050173">
    <property type="entry name" value="ABC_transporter_C-like"/>
</dbReference>
<dbReference type="SUPFAM" id="SSF52540">
    <property type="entry name" value="P-loop containing nucleoside triphosphate hydrolases"/>
    <property type="match status" value="2"/>
</dbReference>
<feature type="transmembrane region" description="Helical" evidence="8">
    <location>
        <begin position="948"/>
        <end position="973"/>
    </location>
</feature>
<accession>A0A6G1J0E8</accession>
<evidence type="ECO:0000256" key="3">
    <source>
        <dbReference type="ARBA" id="ARBA00022692"/>
    </source>
</evidence>
<keyword evidence="4" id="KW-0547">Nucleotide-binding</keyword>
<feature type="transmembrane region" description="Helical" evidence="8">
    <location>
        <begin position="1047"/>
        <end position="1066"/>
    </location>
</feature>
<evidence type="ECO:0000256" key="8">
    <source>
        <dbReference type="SAM" id="Phobius"/>
    </source>
</evidence>
<reference evidence="11" key="1">
    <citation type="journal article" date="2020" name="Stud. Mycol.">
        <title>101 Dothideomycetes genomes: a test case for predicting lifestyles and emergence of pathogens.</title>
        <authorList>
            <person name="Haridas S."/>
            <person name="Albert R."/>
            <person name="Binder M."/>
            <person name="Bloem J."/>
            <person name="Labutti K."/>
            <person name="Salamov A."/>
            <person name="Andreopoulos B."/>
            <person name="Baker S."/>
            <person name="Barry K."/>
            <person name="Bills G."/>
            <person name="Bluhm B."/>
            <person name="Cannon C."/>
            <person name="Castanera R."/>
            <person name="Culley D."/>
            <person name="Daum C."/>
            <person name="Ezra D."/>
            <person name="Gonzalez J."/>
            <person name="Henrissat B."/>
            <person name="Kuo A."/>
            <person name="Liang C."/>
            <person name="Lipzen A."/>
            <person name="Lutzoni F."/>
            <person name="Magnuson J."/>
            <person name="Mondo S."/>
            <person name="Nolan M."/>
            <person name="Ohm R."/>
            <person name="Pangilinan J."/>
            <person name="Park H.-J."/>
            <person name="Ramirez L."/>
            <person name="Alfaro M."/>
            <person name="Sun H."/>
            <person name="Tritt A."/>
            <person name="Yoshinaga Y."/>
            <person name="Zwiers L.-H."/>
            <person name="Turgeon B."/>
            <person name="Goodwin S."/>
            <person name="Spatafora J."/>
            <person name="Crous P."/>
            <person name="Grigoriev I."/>
        </authorList>
    </citation>
    <scope>NUCLEOTIDE SEQUENCE</scope>
    <source>
        <strain evidence="11">CBS 122367</strain>
    </source>
</reference>
<feature type="transmembrane region" description="Helical" evidence="8">
    <location>
        <begin position="422"/>
        <end position="441"/>
    </location>
</feature>
<feature type="transmembrane region" description="Helical" evidence="8">
    <location>
        <begin position="172"/>
        <end position="191"/>
    </location>
</feature>
<dbReference type="PANTHER" id="PTHR24223">
    <property type="entry name" value="ATP-BINDING CASSETTE SUB-FAMILY C"/>
    <property type="match status" value="1"/>
</dbReference>
<organism evidence="11 12">
    <name type="scientific">Lentithecium fluviatile CBS 122367</name>
    <dbReference type="NCBI Taxonomy" id="1168545"/>
    <lineage>
        <taxon>Eukaryota</taxon>
        <taxon>Fungi</taxon>
        <taxon>Dikarya</taxon>
        <taxon>Ascomycota</taxon>
        <taxon>Pezizomycotina</taxon>
        <taxon>Dothideomycetes</taxon>
        <taxon>Pleosporomycetidae</taxon>
        <taxon>Pleosporales</taxon>
        <taxon>Massarineae</taxon>
        <taxon>Lentitheciaceae</taxon>
        <taxon>Lentithecium</taxon>
    </lineage>
</organism>
<sequence length="1474" mass="163462">MRRSAPPDQPSKIHQPQMSRVCQSDASFGPGIGSCRGGFDLTLVFEESALGLLPQAALLLLAPIRLATLQRRRDKVAKSSHLGFLKTVAGTCYVASSIALLAIWSETEAFKTKWSIASASLEFLGSLFIVTLSRLEHSRAVRPSHLLQFFLLVLLLCNAVRLRTLFLMEYPVSLVTLASVHAFLTGLLLLLESLDKRELFFSDQDRRLPPEETIGLFGKRLFWYLNGLFREGYRKILKPADLHSIDADLASRTRAAAFQNTWSKQDKTKGAPLARTILKILWVELLSPVIPRYICTTLSQPYLITAIIRYVEDRDSTSSENVGYGLIAAFALNYAILAIASSRCAQEVARFSTKLRSCMISLIYEMTLITSSKDVDLGAATVLMNVDVEKVLSGCRYMHEIWAAVISTGVALYILYTHLGAAIVAPFVTILTFTALSTWIGKYMRARQLPWAAATQARVTAISYVVGRMKGVRMLGLSDTVFRMLTNLRELEVAAHRHIRKILVWVLLISNVIFQVTTLTTYVTFAIIMLSKHNGTGLDFNTLYGSLSALKLVASPLMVVLQIIPALQTSLASLEGIENFLRIGTIERDELLDTDSAPISEGQELPPVQQGRSDSSVLSMEDATFAVDEQPLVFDVTTNFQPGSFTMIIGNVGSGKSIFLRSLAGETKLLSGSFRPPSSGTAYCDQAVWLRNATIRENIIGESDFNHLWYSRVISACGLWQDLEEMKRGDQTPIGSQGISLSGGQKNRLTLARALYARKPILVIDDMLAGLDNMTEKLVFGRVFGRHGLLRKSNATVVLATHATYYARHADRILVFADGRIAEQGTFQELAERNVDFQAFDSNASIENHEIESADDTVAEVESSSKLLSQLRAVEEDEGDEDDDDAARRSGDRRSLTFFLRAIGPFHVSLYWVLLMVATVATQIQFLWLKWWVDSDDSSKSASVRNLYLFIIITAINIALYFIYLAHFALWFVPRLSLNLHASQLTSLMYAKFSWIVSTDIGSITNRFSQDIVLVDNQLQFAWINVTSEILLLISSIAIIVVATPPVAGTIPLLAGIGYCIQRVYLRTSRQVRLMDLEAKAPLCTHFLESLAGLVTIRAFGWTSAYRKKNSAHLDQSQVPFYLLFAIQNWLNLVLELMVAGLITVICGLAVGLRSKVDPGYLGLALVSAMDLGWNFRIIILAWTELETSLSAVTRIRQFATTPSESQESTQEDSPEGWPMHGSVIFKNFAASYTERGESVLKGINLNIKAGEKIGVCGRTGSGKSSLVATLFGLLHRQEGELLIDDLPTTSVSLPVLRSNIIVLPQEPFFLRGTVRHNLAPWGEEERRLPVSDERMKDALRQVQLWDKLSAAAEPQQSALDVSLDNVDSLLSQGERQLFCLARAILMDGKIVVLDEATSSVDAQTDALMQRILRTAFANRRTIIAIAHRLDTILDFDRVVVMDAGYITEVGEPGRLLQTQSSLFRVLVESQGMK</sequence>
<evidence type="ECO:0000313" key="12">
    <source>
        <dbReference type="Proteomes" id="UP000799291"/>
    </source>
</evidence>
<evidence type="ECO:0000259" key="9">
    <source>
        <dbReference type="PROSITE" id="PS50893"/>
    </source>
</evidence>
<feature type="domain" description="ABC transmembrane type-1" evidence="10">
    <location>
        <begin position="913"/>
        <end position="1188"/>
    </location>
</feature>
<feature type="transmembrane region" description="Helical" evidence="8">
    <location>
        <begin position="502"/>
        <end position="530"/>
    </location>
</feature>
<evidence type="ECO:0000256" key="7">
    <source>
        <dbReference type="ARBA" id="ARBA00023136"/>
    </source>
</evidence>
<dbReference type="InterPro" id="IPR056227">
    <property type="entry name" value="TMD0_ABC"/>
</dbReference>
<dbReference type="Gene3D" id="3.40.50.300">
    <property type="entry name" value="P-loop containing nucleotide triphosphate hydrolases"/>
    <property type="match status" value="2"/>
</dbReference>
<dbReference type="SUPFAM" id="SSF90123">
    <property type="entry name" value="ABC transporter transmembrane region"/>
    <property type="match status" value="2"/>
</dbReference>
<keyword evidence="12" id="KW-1185">Reference proteome</keyword>
<feature type="transmembrane region" description="Helical" evidence="8">
    <location>
        <begin position="116"/>
        <end position="135"/>
    </location>
</feature>
<dbReference type="PROSITE" id="PS00211">
    <property type="entry name" value="ABC_TRANSPORTER_1"/>
    <property type="match status" value="2"/>
</dbReference>
<name>A0A6G1J0E8_9PLEO</name>
<evidence type="ECO:0000256" key="1">
    <source>
        <dbReference type="ARBA" id="ARBA00004141"/>
    </source>
</evidence>
<dbReference type="Pfam" id="PF24357">
    <property type="entry name" value="TMD0_ABC"/>
    <property type="match status" value="1"/>
</dbReference>
<keyword evidence="3 8" id="KW-0812">Transmembrane</keyword>
<dbReference type="GO" id="GO:0016020">
    <property type="term" value="C:membrane"/>
    <property type="evidence" value="ECO:0007669"/>
    <property type="project" value="UniProtKB-SubCell"/>
</dbReference>
<dbReference type="PROSITE" id="PS50929">
    <property type="entry name" value="ABC_TM1F"/>
    <property type="match status" value="2"/>
</dbReference>
<dbReference type="Gene3D" id="1.20.1560.10">
    <property type="entry name" value="ABC transporter type 1, transmembrane domain"/>
    <property type="match status" value="2"/>
</dbReference>
<dbReference type="EMBL" id="MU005582">
    <property type="protein sequence ID" value="KAF2683972.1"/>
    <property type="molecule type" value="Genomic_DNA"/>
</dbReference>
<dbReference type="CDD" id="cd18580">
    <property type="entry name" value="ABC_6TM_ABCC_D2"/>
    <property type="match status" value="1"/>
</dbReference>
<dbReference type="PANTHER" id="PTHR24223:SF399">
    <property type="entry name" value="ABC TRANSPORTER ATNG"/>
    <property type="match status" value="1"/>
</dbReference>
<dbReference type="OrthoDB" id="6500128at2759"/>
<feature type="transmembrane region" description="Helical" evidence="8">
    <location>
        <begin position="1021"/>
        <end position="1041"/>
    </location>
</feature>
<evidence type="ECO:0000313" key="11">
    <source>
        <dbReference type="EMBL" id="KAF2683972.1"/>
    </source>
</evidence>
<evidence type="ECO:0000256" key="4">
    <source>
        <dbReference type="ARBA" id="ARBA00022741"/>
    </source>
</evidence>
<dbReference type="SMART" id="SM00382">
    <property type="entry name" value="AAA"/>
    <property type="match status" value="2"/>
</dbReference>
<protein>
    <submittedName>
        <fullName evidence="11">P-loop containing nucleoside triphosphate hydrolase protein</fullName>
    </submittedName>
</protein>
<keyword evidence="2" id="KW-0813">Transport</keyword>
<evidence type="ECO:0000259" key="10">
    <source>
        <dbReference type="PROSITE" id="PS50929"/>
    </source>
</evidence>
<dbReference type="InterPro" id="IPR003439">
    <property type="entry name" value="ABC_transporter-like_ATP-bd"/>
</dbReference>
<evidence type="ECO:0000256" key="2">
    <source>
        <dbReference type="ARBA" id="ARBA00022448"/>
    </source>
</evidence>
<dbReference type="GO" id="GO:0140359">
    <property type="term" value="F:ABC-type transporter activity"/>
    <property type="evidence" value="ECO:0007669"/>
    <property type="project" value="InterPro"/>
</dbReference>
<feature type="transmembrane region" description="Helical" evidence="8">
    <location>
        <begin position="147"/>
        <end position="166"/>
    </location>
</feature>
<dbReference type="InterPro" id="IPR011527">
    <property type="entry name" value="ABC1_TM_dom"/>
</dbReference>
<dbReference type="InterPro" id="IPR017871">
    <property type="entry name" value="ABC_transporter-like_CS"/>
</dbReference>
<dbReference type="InterPro" id="IPR044726">
    <property type="entry name" value="ABCC_6TM_D2"/>
</dbReference>
<dbReference type="Proteomes" id="UP000799291">
    <property type="component" value="Unassembled WGS sequence"/>
</dbReference>
<dbReference type="GO" id="GO:0005524">
    <property type="term" value="F:ATP binding"/>
    <property type="evidence" value="ECO:0007669"/>
    <property type="project" value="UniProtKB-KW"/>
</dbReference>
<dbReference type="InterPro" id="IPR003593">
    <property type="entry name" value="AAA+_ATPase"/>
</dbReference>
<keyword evidence="7 8" id="KW-0472">Membrane</keyword>
<feature type="transmembrane region" description="Helical" evidence="8">
    <location>
        <begin position="81"/>
        <end position="104"/>
    </location>
</feature>
<feature type="domain" description="ABC transmembrane type-1" evidence="10">
    <location>
        <begin position="296"/>
        <end position="569"/>
    </location>
</feature>
<dbReference type="Pfam" id="PF00005">
    <property type="entry name" value="ABC_tran"/>
    <property type="match status" value="2"/>
</dbReference>
<feature type="transmembrane region" description="Helical" evidence="8">
    <location>
        <begin position="898"/>
        <end position="928"/>
    </location>
</feature>
<keyword evidence="6 8" id="KW-1133">Transmembrane helix</keyword>
<evidence type="ECO:0000256" key="6">
    <source>
        <dbReference type="ARBA" id="ARBA00022989"/>
    </source>
</evidence>
<dbReference type="InterPro" id="IPR027417">
    <property type="entry name" value="P-loop_NTPase"/>
</dbReference>
<keyword evidence="5" id="KW-0067">ATP-binding</keyword>